<reference evidence="4 5" key="1">
    <citation type="journal article" date="2019" name="Sci. Rep.">
        <title>Orb-weaving spider Araneus ventricosus genome elucidates the spidroin gene catalogue.</title>
        <authorList>
            <person name="Kono N."/>
            <person name="Nakamura H."/>
            <person name="Ohtoshi R."/>
            <person name="Moran D.A.P."/>
            <person name="Shinohara A."/>
            <person name="Yoshida Y."/>
            <person name="Fujiwara M."/>
            <person name="Mori M."/>
            <person name="Tomita M."/>
            <person name="Arakawa K."/>
        </authorList>
    </citation>
    <scope>NUCLEOTIDE SEQUENCE [LARGE SCALE GENOMIC DNA]</scope>
</reference>
<dbReference type="EMBL" id="BGPR01201551">
    <property type="protein sequence ID" value="GBN19263.1"/>
    <property type="molecule type" value="Genomic_DNA"/>
</dbReference>
<dbReference type="AlphaFoldDB" id="A0A4Y2LX49"/>
<feature type="region of interest" description="Disordered" evidence="1">
    <location>
        <begin position="1"/>
        <end position="34"/>
    </location>
</feature>
<evidence type="ECO:0000313" key="3">
    <source>
        <dbReference type="EMBL" id="GBN19263.1"/>
    </source>
</evidence>
<sequence length="34" mass="4079">ISFAPSEDEFDDDYPIPVEHEYSDDKSRDKGRYR</sequence>
<feature type="compositionally biased region" description="Basic and acidic residues" evidence="1">
    <location>
        <begin position="18"/>
        <end position="34"/>
    </location>
</feature>
<feature type="non-terminal residue" evidence="4">
    <location>
        <position position="1"/>
    </location>
</feature>
<proteinExistence type="predicted"/>
<evidence type="ECO:0000313" key="5">
    <source>
        <dbReference type="Proteomes" id="UP000499080"/>
    </source>
</evidence>
<evidence type="ECO:0000256" key="1">
    <source>
        <dbReference type="SAM" id="MobiDB-lite"/>
    </source>
</evidence>
<protein>
    <submittedName>
        <fullName evidence="4">Uncharacterized protein</fullName>
    </submittedName>
</protein>
<accession>A0A4Y2LX49</accession>
<evidence type="ECO:0000313" key="4">
    <source>
        <dbReference type="EMBL" id="GBN19385.1"/>
    </source>
</evidence>
<gene>
    <name evidence="3" type="ORF">AVEN_11172_1</name>
    <name evidence="4" type="ORF">AVEN_181724_1</name>
    <name evidence="2" type="ORF">AVEN_267121_1</name>
</gene>
<dbReference type="Proteomes" id="UP000499080">
    <property type="component" value="Unassembled WGS sequence"/>
</dbReference>
<dbReference type="EMBL" id="BGPR01201259">
    <property type="protein sequence ID" value="GBN18526.1"/>
    <property type="molecule type" value="Genomic_DNA"/>
</dbReference>
<comment type="caution">
    <text evidence="4">The sequence shown here is derived from an EMBL/GenBank/DDBJ whole genome shotgun (WGS) entry which is preliminary data.</text>
</comment>
<name>A0A4Y2LX49_ARAVE</name>
<feature type="compositionally biased region" description="Acidic residues" evidence="1">
    <location>
        <begin position="1"/>
        <end position="14"/>
    </location>
</feature>
<evidence type="ECO:0000313" key="2">
    <source>
        <dbReference type="EMBL" id="GBN18526.1"/>
    </source>
</evidence>
<organism evidence="4 5">
    <name type="scientific">Araneus ventricosus</name>
    <name type="common">Orbweaver spider</name>
    <name type="synonym">Epeira ventricosa</name>
    <dbReference type="NCBI Taxonomy" id="182803"/>
    <lineage>
        <taxon>Eukaryota</taxon>
        <taxon>Metazoa</taxon>
        <taxon>Ecdysozoa</taxon>
        <taxon>Arthropoda</taxon>
        <taxon>Chelicerata</taxon>
        <taxon>Arachnida</taxon>
        <taxon>Araneae</taxon>
        <taxon>Araneomorphae</taxon>
        <taxon>Entelegynae</taxon>
        <taxon>Araneoidea</taxon>
        <taxon>Araneidae</taxon>
        <taxon>Araneus</taxon>
    </lineage>
</organism>
<dbReference type="EMBL" id="BGPR01201591">
    <property type="protein sequence ID" value="GBN19385.1"/>
    <property type="molecule type" value="Genomic_DNA"/>
</dbReference>
<keyword evidence="5" id="KW-1185">Reference proteome</keyword>